<evidence type="ECO:0000313" key="1">
    <source>
        <dbReference type="EMBL" id="KIM34828.1"/>
    </source>
</evidence>
<dbReference type="EMBL" id="KN831852">
    <property type="protein sequence ID" value="KIM34828.1"/>
    <property type="molecule type" value="Genomic_DNA"/>
</dbReference>
<dbReference type="Proteomes" id="UP000053424">
    <property type="component" value="Unassembled WGS sequence"/>
</dbReference>
<dbReference type="HOGENOM" id="CLU_1415319_0_0_1"/>
<name>A0A0C2X9X6_HEBCY</name>
<evidence type="ECO:0000313" key="2">
    <source>
        <dbReference type="Proteomes" id="UP000053424"/>
    </source>
</evidence>
<proteinExistence type="predicted"/>
<protein>
    <submittedName>
        <fullName evidence="1">Uncharacterized protein</fullName>
    </submittedName>
</protein>
<reference evidence="2" key="2">
    <citation type="submission" date="2015-01" db="EMBL/GenBank/DDBJ databases">
        <title>Evolutionary Origins and Diversification of the Mycorrhizal Mutualists.</title>
        <authorList>
            <consortium name="DOE Joint Genome Institute"/>
            <consortium name="Mycorrhizal Genomics Consortium"/>
            <person name="Kohler A."/>
            <person name="Kuo A."/>
            <person name="Nagy L.G."/>
            <person name="Floudas D."/>
            <person name="Copeland A."/>
            <person name="Barry K.W."/>
            <person name="Cichocki N."/>
            <person name="Veneault-Fourrey C."/>
            <person name="LaButti K."/>
            <person name="Lindquist E.A."/>
            <person name="Lipzen A."/>
            <person name="Lundell T."/>
            <person name="Morin E."/>
            <person name="Murat C."/>
            <person name="Riley R."/>
            <person name="Ohm R."/>
            <person name="Sun H."/>
            <person name="Tunlid A."/>
            <person name="Henrissat B."/>
            <person name="Grigoriev I.V."/>
            <person name="Hibbett D.S."/>
            <person name="Martin F."/>
        </authorList>
    </citation>
    <scope>NUCLEOTIDE SEQUENCE [LARGE SCALE GENOMIC DNA]</scope>
    <source>
        <strain evidence="2">h7</strain>
    </source>
</reference>
<reference evidence="1 2" key="1">
    <citation type="submission" date="2014-04" db="EMBL/GenBank/DDBJ databases">
        <authorList>
            <consortium name="DOE Joint Genome Institute"/>
            <person name="Kuo A."/>
            <person name="Gay G."/>
            <person name="Dore J."/>
            <person name="Kohler A."/>
            <person name="Nagy L.G."/>
            <person name="Floudas D."/>
            <person name="Copeland A."/>
            <person name="Barry K.W."/>
            <person name="Cichocki N."/>
            <person name="Veneault-Fourrey C."/>
            <person name="LaButti K."/>
            <person name="Lindquist E.A."/>
            <person name="Lipzen A."/>
            <person name="Lundell T."/>
            <person name="Morin E."/>
            <person name="Murat C."/>
            <person name="Sun H."/>
            <person name="Tunlid A."/>
            <person name="Henrissat B."/>
            <person name="Grigoriev I.V."/>
            <person name="Hibbett D.S."/>
            <person name="Martin F."/>
            <person name="Nordberg H.P."/>
            <person name="Cantor M.N."/>
            <person name="Hua S.X."/>
        </authorList>
    </citation>
    <scope>NUCLEOTIDE SEQUENCE [LARGE SCALE GENOMIC DNA]</scope>
    <source>
        <strain evidence="2">h7</strain>
    </source>
</reference>
<accession>A0A0C2X9X6</accession>
<organism evidence="1 2">
    <name type="scientific">Hebeloma cylindrosporum</name>
    <dbReference type="NCBI Taxonomy" id="76867"/>
    <lineage>
        <taxon>Eukaryota</taxon>
        <taxon>Fungi</taxon>
        <taxon>Dikarya</taxon>
        <taxon>Basidiomycota</taxon>
        <taxon>Agaricomycotina</taxon>
        <taxon>Agaricomycetes</taxon>
        <taxon>Agaricomycetidae</taxon>
        <taxon>Agaricales</taxon>
        <taxon>Agaricineae</taxon>
        <taxon>Hymenogastraceae</taxon>
        <taxon>Hebeloma</taxon>
    </lineage>
</organism>
<dbReference type="AlphaFoldDB" id="A0A0C2X9X6"/>
<sequence length="192" mass="21493">MIVVALRLPRLIKTVGAWARVEREQGDDFYQIAVLKSRLKDAQHEAKLVKMCIKALEALPTLPSDASQDERLPWGQKLSLMTEGVINELGDRFFELETQDLEPPAQLVDPMLRQHLLLAYSEFIKDLNSLAIVVCGIDGVHKEESSALILQISMEVCISRLQKLNTALEEAAKRAKVDVNTLHVQVKVVGLD</sequence>
<gene>
    <name evidence="1" type="ORF">M413DRAFT_14886</name>
</gene>
<keyword evidence="2" id="KW-1185">Reference proteome</keyword>